<dbReference type="CDD" id="cd00093">
    <property type="entry name" value="HTH_XRE"/>
    <property type="match status" value="1"/>
</dbReference>
<evidence type="ECO:0000256" key="4">
    <source>
        <dbReference type="SAM" id="MobiDB-lite"/>
    </source>
</evidence>
<dbReference type="GO" id="GO:0003677">
    <property type="term" value="F:DNA binding"/>
    <property type="evidence" value="ECO:0007669"/>
    <property type="project" value="UniProtKB-KW"/>
</dbReference>
<dbReference type="InParanoid" id="A0A2R5G623"/>
<evidence type="ECO:0000256" key="2">
    <source>
        <dbReference type="ARBA" id="ARBA00023125"/>
    </source>
</evidence>
<name>A0A2R5G623_9STRA</name>
<dbReference type="FunCoup" id="A0A2R5G623">
    <property type="interactions" value="342"/>
</dbReference>
<comment type="caution">
    <text evidence="6">The sequence shown here is derived from an EMBL/GenBank/DDBJ whole genome shotgun (WGS) entry which is preliminary data.</text>
</comment>
<feature type="compositionally biased region" description="Low complexity" evidence="4">
    <location>
        <begin position="12"/>
        <end position="23"/>
    </location>
</feature>
<reference evidence="6 7" key="1">
    <citation type="submission" date="2017-12" db="EMBL/GenBank/DDBJ databases">
        <title>Sequencing, de novo assembly and annotation of complete genome of a new Thraustochytrid species, strain FCC1311.</title>
        <authorList>
            <person name="Sedici K."/>
            <person name="Godart F."/>
            <person name="Aiese Cigliano R."/>
            <person name="Sanseverino W."/>
            <person name="Barakat M."/>
            <person name="Ortet P."/>
            <person name="Marechal E."/>
            <person name="Cagnac O."/>
            <person name="Amato A."/>
        </authorList>
    </citation>
    <scope>NUCLEOTIDE SEQUENCE [LARGE SCALE GENOMIC DNA]</scope>
</reference>
<dbReference type="GO" id="GO:0005634">
    <property type="term" value="C:nucleus"/>
    <property type="evidence" value="ECO:0007669"/>
    <property type="project" value="TreeGrafter"/>
</dbReference>
<keyword evidence="3" id="KW-0804">Transcription</keyword>
<evidence type="ECO:0000313" key="7">
    <source>
        <dbReference type="Proteomes" id="UP000241890"/>
    </source>
</evidence>
<keyword evidence="1" id="KW-0805">Transcription regulation</keyword>
<dbReference type="SUPFAM" id="SSF47413">
    <property type="entry name" value="lambda repressor-like DNA-binding domains"/>
    <property type="match status" value="1"/>
</dbReference>
<gene>
    <name evidence="6" type="ORF">FCC1311_019982</name>
</gene>
<dbReference type="Pfam" id="PF08523">
    <property type="entry name" value="MBF1"/>
    <property type="match status" value="1"/>
</dbReference>
<evidence type="ECO:0000256" key="3">
    <source>
        <dbReference type="ARBA" id="ARBA00023163"/>
    </source>
</evidence>
<dbReference type="InterPro" id="IPR010982">
    <property type="entry name" value="Lambda_DNA-bd_dom_sf"/>
</dbReference>
<feature type="region of interest" description="Disordered" evidence="4">
    <location>
        <begin position="148"/>
        <end position="174"/>
    </location>
</feature>
<keyword evidence="2" id="KW-0238">DNA-binding</keyword>
<dbReference type="InterPro" id="IPR001387">
    <property type="entry name" value="Cro/C1-type_HTH"/>
</dbReference>
<organism evidence="6 7">
    <name type="scientific">Hondaea fermentalgiana</name>
    <dbReference type="NCBI Taxonomy" id="2315210"/>
    <lineage>
        <taxon>Eukaryota</taxon>
        <taxon>Sar</taxon>
        <taxon>Stramenopiles</taxon>
        <taxon>Bigyra</taxon>
        <taxon>Labyrinthulomycetes</taxon>
        <taxon>Thraustochytrida</taxon>
        <taxon>Thraustochytriidae</taxon>
        <taxon>Hondaea</taxon>
    </lineage>
</organism>
<dbReference type="Gene3D" id="1.10.260.40">
    <property type="entry name" value="lambda repressor-like DNA-binding domains"/>
    <property type="match status" value="1"/>
</dbReference>
<dbReference type="SMART" id="SM00530">
    <property type="entry name" value="HTH_XRE"/>
    <property type="match status" value="1"/>
</dbReference>
<proteinExistence type="predicted"/>
<dbReference type="OrthoDB" id="10253401at2759"/>
<dbReference type="Pfam" id="PF01381">
    <property type="entry name" value="HTH_3"/>
    <property type="match status" value="1"/>
</dbReference>
<dbReference type="InterPro" id="IPR013729">
    <property type="entry name" value="MBF1_N"/>
</dbReference>
<sequence length="174" mass="18413">MEHQDWADVTWSKAPSKASAARSGLLDTEKKVGAGGNTQAAAGPSHAARVEEDSESFANAKVSLELKKLLQQERTKAGMTQKELATACNLKANIIQDYEAGKAIPNSMLLKKIERALKQKNPAFVAGTFTKAQKKAVDKAKAKKAAVAKAGAAKGPRAATAANAKNQAPKSRRF</sequence>
<feature type="region of interest" description="Disordered" evidence="4">
    <location>
        <begin position="1"/>
        <end position="54"/>
    </location>
</feature>
<feature type="domain" description="HTH cro/C1-type" evidence="5">
    <location>
        <begin position="70"/>
        <end position="125"/>
    </location>
</feature>
<dbReference type="AlphaFoldDB" id="A0A2R5G623"/>
<evidence type="ECO:0000313" key="6">
    <source>
        <dbReference type="EMBL" id="GBG25779.1"/>
    </source>
</evidence>
<dbReference type="PROSITE" id="PS50943">
    <property type="entry name" value="HTH_CROC1"/>
    <property type="match status" value="1"/>
</dbReference>
<keyword evidence="7" id="KW-1185">Reference proteome</keyword>
<dbReference type="PANTHER" id="PTHR10245:SF15">
    <property type="entry name" value="ENDOTHELIAL DIFFERENTIATION-RELATED FACTOR 1"/>
    <property type="match status" value="1"/>
</dbReference>
<accession>A0A2R5G623</accession>
<dbReference type="Proteomes" id="UP000241890">
    <property type="component" value="Unassembled WGS sequence"/>
</dbReference>
<evidence type="ECO:0000259" key="5">
    <source>
        <dbReference type="PROSITE" id="PS50943"/>
    </source>
</evidence>
<evidence type="ECO:0000256" key="1">
    <source>
        <dbReference type="ARBA" id="ARBA00023015"/>
    </source>
</evidence>
<protein>
    <submittedName>
        <fullName evidence="6">Multiprotein-bridging factor 1</fullName>
    </submittedName>
</protein>
<dbReference type="EMBL" id="BEYU01000015">
    <property type="protein sequence ID" value="GBG25779.1"/>
    <property type="molecule type" value="Genomic_DNA"/>
</dbReference>
<dbReference type="PANTHER" id="PTHR10245">
    <property type="entry name" value="ENDOTHELIAL DIFFERENTIATION-RELATED FACTOR 1 MULTIPROTEIN BRIDGING FACTOR 1"/>
    <property type="match status" value="1"/>
</dbReference>